<dbReference type="InterPro" id="IPR008272">
    <property type="entry name" value="HB-CoA_thioesterase_AS"/>
</dbReference>
<comment type="caution">
    <text evidence="4">The sequence shown here is derived from an EMBL/GenBank/DDBJ whole genome shotgun (WGS) entry which is preliminary data.</text>
</comment>
<dbReference type="PROSITE" id="PS01328">
    <property type="entry name" value="4HBCOA_THIOESTERASE"/>
    <property type="match status" value="1"/>
</dbReference>
<sequence>MRVYYEDTDAGGIVYHANYLKFAERARTEMLRIAGVNQTDIRNDYDLVFAVRSCAIEYLRPATLDDSLEVRSRVVRMGGASVEILQDVWRDDLCLAKLKIRIACLRGEGPGGSGMRPGRIPEPVQVALKRFESGNMTTSVGGS</sequence>
<accession>A0A545TYM5</accession>
<dbReference type="InterPro" id="IPR014166">
    <property type="entry name" value="Tol-Pal_acyl-CoA_thioesterase"/>
</dbReference>
<dbReference type="NCBIfam" id="TIGR00051">
    <property type="entry name" value="YbgC/FadM family acyl-CoA thioesterase"/>
    <property type="match status" value="1"/>
</dbReference>
<dbReference type="NCBIfam" id="TIGR02799">
    <property type="entry name" value="thio_ybgC"/>
    <property type="match status" value="1"/>
</dbReference>
<name>A0A545TYM5_9PROT</name>
<dbReference type="PIRSF" id="PIRSF003230">
    <property type="entry name" value="YbgC"/>
    <property type="match status" value="1"/>
</dbReference>
<dbReference type="AlphaFoldDB" id="A0A545TYM5"/>
<proteinExistence type="inferred from homology"/>
<dbReference type="Pfam" id="PF03061">
    <property type="entry name" value="4HBT"/>
    <property type="match status" value="1"/>
</dbReference>
<evidence type="ECO:0000313" key="5">
    <source>
        <dbReference type="Proteomes" id="UP000315252"/>
    </source>
</evidence>
<reference evidence="4 5" key="1">
    <citation type="submission" date="2019-06" db="EMBL/GenBank/DDBJ databases">
        <title>Whole genome sequence for Rhodospirillaceae sp. R148.</title>
        <authorList>
            <person name="Wang G."/>
        </authorList>
    </citation>
    <scope>NUCLEOTIDE SEQUENCE [LARGE SCALE GENOMIC DNA]</scope>
    <source>
        <strain evidence="4 5">R148</strain>
    </source>
</reference>
<dbReference type="InterPro" id="IPR006684">
    <property type="entry name" value="YbgC/YbaW"/>
</dbReference>
<dbReference type="CDD" id="cd00586">
    <property type="entry name" value="4HBT"/>
    <property type="match status" value="1"/>
</dbReference>
<dbReference type="InterPro" id="IPR050563">
    <property type="entry name" value="4-hydroxybenzoyl-CoA_TE"/>
</dbReference>
<dbReference type="InterPro" id="IPR006683">
    <property type="entry name" value="Thioestr_dom"/>
</dbReference>
<keyword evidence="2" id="KW-0378">Hydrolase</keyword>
<dbReference type="Proteomes" id="UP000315252">
    <property type="component" value="Unassembled WGS sequence"/>
</dbReference>
<dbReference type="FunFam" id="3.10.129.10:FF:000004">
    <property type="entry name" value="Tol-pal system-associated acyl-CoA thioesterase"/>
    <property type="match status" value="1"/>
</dbReference>
<comment type="similarity">
    <text evidence="1">Belongs to the 4-hydroxybenzoyl-CoA thioesterase family.</text>
</comment>
<keyword evidence="5" id="KW-1185">Reference proteome</keyword>
<dbReference type="OrthoDB" id="9808429at2"/>
<feature type="domain" description="Thioesterase" evidence="3">
    <location>
        <begin position="11"/>
        <end position="92"/>
    </location>
</feature>
<dbReference type="PANTHER" id="PTHR31793:SF37">
    <property type="entry name" value="ACYL-COA THIOESTER HYDROLASE YBGC"/>
    <property type="match status" value="1"/>
</dbReference>
<evidence type="ECO:0000256" key="2">
    <source>
        <dbReference type="ARBA" id="ARBA00022801"/>
    </source>
</evidence>
<gene>
    <name evidence="4" type="primary">ybgC</name>
    <name evidence="4" type="ORF">FKG95_05695</name>
</gene>
<dbReference type="Gene3D" id="3.10.129.10">
    <property type="entry name" value="Hotdog Thioesterase"/>
    <property type="match status" value="1"/>
</dbReference>
<dbReference type="GO" id="GO:0047617">
    <property type="term" value="F:fatty acyl-CoA hydrolase activity"/>
    <property type="evidence" value="ECO:0007669"/>
    <property type="project" value="TreeGrafter"/>
</dbReference>
<evidence type="ECO:0000256" key="1">
    <source>
        <dbReference type="ARBA" id="ARBA00005953"/>
    </source>
</evidence>
<organism evidence="4 5">
    <name type="scientific">Denitrobaculum tricleocarpae</name>
    <dbReference type="NCBI Taxonomy" id="2591009"/>
    <lineage>
        <taxon>Bacteria</taxon>
        <taxon>Pseudomonadati</taxon>
        <taxon>Pseudomonadota</taxon>
        <taxon>Alphaproteobacteria</taxon>
        <taxon>Rhodospirillales</taxon>
        <taxon>Rhodospirillaceae</taxon>
        <taxon>Denitrobaculum</taxon>
    </lineage>
</organism>
<dbReference type="PANTHER" id="PTHR31793">
    <property type="entry name" value="4-HYDROXYBENZOYL-COA THIOESTERASE FAMILY MEMBER"/>
    <property type="match status" value="1"/>
</dbReference>
<protein>
    <submittedName>
        <fullName evidence="4">Tol-pal system-associated acyl-CoA thioesterase</fullName>
    </submittedName>
</protein>
<dbReference type="EMBL" id="VHSH01000002">
    <property type="protein sequence ID" value="TQV82338.1"/>
    <property type="molecule type" value="Genomic_DNA"/>
</dbReference>
<dbReference type="InterPro" id="IPR029069">
    <property type="entry name" value="HotDog_dom_sf"/>
</dbReference>
<dbReference type="SUPFAM" id="SSF54637">
    <property type="entry name" value="Thioesterase/thiol ester dehydrase-isomerase"/>
    <property type="match status" value="1"/>
</dbReference>
<evidence type="ECO:0000313" key="4">
    <source>
        <dbReference type="EMBL" id="TQV82338.1"/>
    </source>
</evidence>
<evidence type="ECO:0000259" key="3">
    <source>
        <dbReference type="Pfam" id="PF03061"/>
    </source>
</evidence>